<sequence>MVGFFIFILGMIIGSFLNVCIYRIPKGESLICPASYCENCRTNIMMYDMIPVFSYIILHGRCRNCNGTIPVRYAIIEFLSGLVFLLMFHIYGLGIVFLKYCTLVSILIVIAVIDYDTTDIYLSTVALGIVFSIVFILIYIYIGIPVKSYILGGVFGGSIFLLLIILTRGAMGLGDMEIITFCGMFLGIKLTVLLIFLSFLIGSICGTILILMGKNTMKDYIPFAPYILIATVICASFGTNIFNFIVY</sequence>
<dbReference type="Proteomes" id="UP000266301">
    <property type="component" value="Chromosome"/>
</dbReference>
<dbReference type="InterPro" id="IPR010627">
    <property type="entry name" value="Prepilin_pept_A24_N"/>
</dbReference>
<proteinExistence type="inferred from homology"/>
<evidence type="ECO:0000256" key="3">
    <source>
        <dbReference type="ARBA" id="ARBA00022475"/>
    </source>
</evidence>
<dbReference type="RefSeq" id="WP_119970200.1">
    <property type="nucleotide sequence ID" value="NZ_CP032416.1"/>
</dbReference>
<feature type="transmembrane region" description="Helical" evidence="7">
    <location>
        <begin position="71"/>
        <end position="91"/>
    </location>
</feature>
<evidence type="ECO:0000313" key="10">
    <source>
        <dbReference type="EMBL" id="AYD39491.1"/>
    </source>
</evidence>
<dbReference type="Pfam" id="PF01478">
    <property type="entry name" value="Peptidase_A24"/>
    <property type="match status" value="1"/>
</dbReference>
<keyword evidence="3" id="KW-1003">Cell membrane</keyword>
<feature type="transmembrane region" description="Helical" evidence="7">
    <location>
        <begin position="223"/>
        <end position="246"/>
    </location>
</feature>
<keyword evidence="6 7" id="KW-0472">Membrane</keyword>
<dbReference type="PANTHER" id="PTHR30487:SF0">
    <property type="entry name" value="PREPILIN LEADER PEPTIDASE_N-METHYLTRANSFERASE-RELATED"/>
    <property type="match status" value="1"/>
</dbReference>
<keyword evidence="5 7" id="KW-1133">Transmembrane helix</keyword>
<dbReference type="GO" id="GO:0005886">
    <property type="term" value="C:plasma membrane"/>
    <property type="evidence" value="ECO:0007669"/>
    <property type="project" value="UniProtKB-SubCell"/>
</dbReference>
<dbReference type="OrthoDB" id="9789291at2"/>
<evidence type="ECO:0000256" key="1">
    <source>
        <dbReference type="ARBA" id="ARBA00004651"/>
    </source>
</evidence>
<dbReference type="GO" id="GO:0006465">
    <property type="term" value="P:signal peptide processing"/>
    <property type="evidence" value="ECO:0007669"/>
    <property type="project" value="TreeGrafter"/>
</dbReference>
<evidence type="ECO:0000256" key="7">
    <source>
        <dbReference type="SAM" id="Phobius"/>
    </source>
</evidence>
<feature type="transmembrane region" description="Helical" evidence="7">
    <location>
        <begin position="148"/>
        <end position="166"/>
    </location>
</feature>
<dbReference type="Gene3D" id="1.20.120.1220">
    <property type="match status" value="1"/>
</dbReference>
<dbReference type="InterPro" id="IPR050882">
    <property type="entry name" value="Prepilin_peptidase/N-MTase"/>
</dbReference>
<dbReference type="Pfam" id="PF06750">
    <property type="entry name" value="A24_N_bact"/>
    <property type="match status" value="1"/>
</dbReference>
<reference evidence="10 11" key="1">
    <citation type="journal article" date="2019" name="Int. J. Syst. Evol. Microbiol.">
        <title>Clostridium fermenticellae sp. nov., isolated from the mud in a fermentation cellar for the production of the Chinese liquor, baijiu.</title>
        <authorList>
            <person name="Xu P.X."/>
            <person name="Chai L.J."/>
            <person name="Qiu T."/>
            <person name="Zhang X.J."/>
            <person name="Lu Z.M."/>
            <person name="Xiao C."/>
            <person name="Wang S.T."/>
            <person name="Shen C.H."/>
            <person name="Shi J.S."/>
            <person name="Xu Z.H."/>
        </authorList>
    </citation>
    <scope>NUCLEOTIDE SEQUENCE [LARGE SCALE GENOMIC DNA]</scope>
    <source>
        <strain evidence="10 11">JN500901</strain>
    </source>
</reference>
<keyword evidence="11" id="KW-1185">Reference proteome</keyword>
<feature type="domain" description="Prepilin type IV endopeptidase peptidase" evidence="8">
    <location>
        <begin position="102"/>
        <end position="206"/>
    </location>
</feature>
<dbReference type="PANTHER" id="PTHR30487">
    <property type="entry name" value="TYPE 4 PREPILIN-LIKE PROTEINS LEADER PEPTIDE-PROCESSING ENZYME"/>
    <property type="match status" value="1"/>
</dbReference>
<evidence type="ECO:0000259" key="9">
    <source>
        <dbReference type="Pfam" id="PF06750"/>
    </source>
</evidence>
<evidence type="ECO:0000256" key="6">
    <source>
        <dbReference type="ARBA" id="ARBA00023136"/>
    </source>
</evidence>
<dbReference type="EMBL" id="CP032416">
    <property type="protein sequence ID" value="AYD39491.1"/>
    <property type="molecule type" value="Genomic_DNA"/>
</dbReference>
<comment type="subcellular location">
    <subcellularLocation>
        <location evidence="1">Cell membrane</location>
        <topology evidence="1">Multi-pass membrane protein</topology>
    </subcellularLocation>
</comment>
<evidence type="ECO:0000256" key="5">
    <source>
        <dbReference type="ARBA" id="ARBA00022989"/>
    </source>
</evidence>
<comment type="similarity">
    <text evidence="2">Belongs to the peptidase A24 family.</text>
</comment>
<dbReference type="KEGG" id="cfer:D4Z93_02625"/>
<dbReference type="InterPro" id="IPR000045">
    <property type="entry name" value="Prepilin_IV_endopep_pep"/>
</dbReference>
<evidence type="ECO:0000256" key="2">
    <source>
        <dbReference type="ARBA" id="ARBA00005801"/>
    </source>
</evidence>
<accession>A0A386H1B1</accession>
<gene>
    <name evidence="10" type="ORF">D4Z93_02625</name>
</gene>
<keyword evidence="4 7" id="KW-0812">Transmembrane</keyword>
<name>A0A386H1B1_9CLOT</name>
<feature type="transmembrane region" description="Helical" evidence="7">
    <location>
        <begin position="178"/>
        <end position="211"/>
    </location>
</feature>
<feature type="domain" description="Prepilin peptidase A24 N-terminal" evidence="9">
    <location>
        <begin position="8"/>
        <end position="89"/>
    </location>
</feature>
<evidence type="ECO:0000259" key="8">
    <source>
        <dbReference type="Pfam" id="PF01478"/>
    </source>
</evidence>
<dbReference type="AlphaFoldDB" id="A0A386H1B1"/>
<evidence type="ECO:0000256" key="4">
    <source>
        <dbReference type="ARBA" id="ARBA00022692"/>
    </source>
</evidence>
<organism evidence="10 11">
    <name type="scientific">Clostridium fermenticellae</name>
    <dbReference type="NCBI Taxonomy" id="2068654"/>
    <lineage>
        <taxon>Bacteria</taxon>
        <taxon>Bacillati</taxon>
        <taxon>Bacillota</taxon>
        <taxon>Clostridia</taxon>
        <taxon>Eubacteriales</taxon>
        <taxon>Clostridiaceae</taxon>
        <taxon>Clostridium</taxon>
    </lineage>
</organism>
<feature type="transmembrane region" description="Helical" evidence="7">
    <location>
        <begin position="6"/>
        <end position="24"/>
    </location>
</feature>
<protein>
    <submittedName>
        <fullName evidence="10">Prepilin peptidase</fullName>
    </submittedName>
</protein>
<feature type="transmembrane region" description="Helical" evidence="7">
    <location>
        <begin position="120"/>
        <end position="142"/>
    </location>
</feature>
<dbReference type="GO" id="GO:0004190">
    <property type="term" value="F:aspartic-type endopeptidase activity"/>
    <property type="evidence" value="ECO:0007669"/>
    <property type="project" value="InterPro"/>
</dbReference>
<evidence type="ECO:0000313" key="11">
    <source>
        <dbReference type="Proteomes" id="UP000266301"/>
    </source>
</evidence>